<dbReference type="InterPro" id="IPR002931">
    <property type="entry name" value="Transglutaminase-like"/>
</dbReference>
<keyword evidence="3" id="KW-0378">Hydrolase</keyword>
<protein>
    <submittedName>
        <fullName evidence="3">Transglutaminase-like enzyme, predicted cysteine protease</fullName>
    </submittedName>
</protein>
<dbReference type="EMBL" id="CP015093">
    <property type="protein sequence ID" value="APZ51381.1"/>
    <property type="molecule type" value="Genomic_DNA"/>
</dbReference>
<dbReference type="Gene3D" id="3.10.620.30">
    <property type="match status" value="1"/>
</dbReference>
<accession>A0A1P8UPS3</accession>
<dbReference type="InterPro" id="IPR038765">
    <property type="entry name" value="Papain-like_cys_pep_sf"/>
</dbReference>
<dbReference type="PANTHER" id="PTHR38339:SF1">
    <property type="entry name" value="TRANSGLUTAMINASE-LIKE DOMAIN-CONTAINING PROTEIN"/>
    <property type="match status" value="1"/>
</dbReference>
<feature type="domain" description="Transglutaminase-like" evidence="2">
    <location>
        <begin position="200"/>
        <end position="275"/>
    </location>
</feature>
<dbReference type="PROSITE" id="PS51318">
    <property type="entry name" value="TAT"/>
    <property type="match status" value="1"/>
</dbReference>
<evidence type="ECO:0000259" key="2">
    <source>
        <dbReference type="SMART" id="SM00460"/>
    </source>
</evidence>
<keyword evidence="3" id="KW-0645">Protease</keyword>
<proteinExistence type="predicted"/>
<keyword evidence="1" id="KW-0732">Signal</keyword>
<evidence type="ECO:0000313" key="4">
    <source>
        <dbReference type="Proteomes" id="UP000187059"/>
    </source>
</evidence>
<keyword evidence="4" id="KW-1185">Reference proteome</keyword>
<dbReference type="STRING" id="1250539.Ga0080574_TMP1047"/>
<evidence type="ECO:0000256" key="1">
    <source>
        <dbReference type="SAM" id="SignalP"/>
    </source>
</evidence>
<feature type="chain" id="PRO_5012704319" evidence="1">
    <location>
        <begin position="26"/>
        <end position="362"/>
    </location>
</feature>
<dbReference type="OrthoDB" id="9804872at2"/>
<reference evidence="3 4" key="1">
    <citation type="submission" date="2016-04" db="EMBL/GenBank/DDBJ databases">
        <title>Deep-sea bacteria in the southern Pacific.</title>
        <authorList>
            <person name="Tang K."/>
        </authorList>
    </citation>
    <scope>NUCLEOTIDE SEQUENCE [LARGE SCALE GENOMIC DNA]</scope>
    <source>
        <strain evidence="3 4">JLT2014</strain>
    </source>
</reference>
<feature type="signal peptide" evidence="1">
    <location>
        <begin position="1"/>
        <end position="25"/>
    </location>
</feature>
<dbReference type="InterPro" id="IPR006311">
    <property type="entry name" value="TAT_signal"/>
</dbReference>
<dbReference type="KEGG" id="paby:Ga0080574_TMP1047"/>
<dbReference type="Proteomes" id="UP000187059">
    <property type="component" value="Chromosome"/>
</dbReference>
<dbReference type="GO" id="GO:0008233">
    <property type="term" value="F:peptidase activity"/>
    <property type="evidence" value="ECO:0007669"/>
    <property type="project" value="UniProtKB-KW"/>
</dbReference>
<dbReference type="SMART" id="SM00460">
    <property type="entry name" value="TGc"/>
    <property type="match status" value="1"/>
</dbReference>
<gene>
    <name evidence="3" type="ORF">Ga0080574_TMP1047</name>
</gene>
<dbReference type="GO" id="GO:0006508">
    <property type="term" value="P:proteolysis"/>
    <property type="evidence" value="ECO:0007669"/>
    <property type="project" value="UniProtKB-KW"/>
</dbReference>
<dbReference type="AlphaFoldDB" id="A0A1P8UPS3"/>
<name>A0A1P8UPS3_9RHOB</name>
<organism evidence="3 4">
    <name type="scientific">Salipiger abyssi</name>
    <dbReference type="NCBI Taxonomy" id="1250539"/>
    <lineage>
        <taxon>Bacteria</taxon>
        <taxon>Pseudomonadati</taxon>
        <taxon>Pseudomonadota</taxon>
        <taxon>Alphaproteobacteria</taxon>
        <taxon>Rhodobacterales</taxon>
        <taxon>Roseobacteraceae</taxon>
        <taxon>Salipiger</taxon>
    </lineage>
</organism>
<dbReference type="PANTHER" id="PTHR38339">
    <property type="entry name" value="TRANSGLUTAMINASE DOMAIN PROTEIN"/>
    <property type="match status" value="1"/>
</dbReference>
<dbReference type="SUPFAM" id="SSF54001">
    <property type="entry name" value="Cysteine proteinases"/>
    <property type="match status" value="1"/>
</dbReference>
<evidence type="ECO:0000313" key="3">
    <source>
        <dbReference type="EMBL" id="APZ51381.1"/>
    </source>
</evidence>
<sequence precursor="true">MHRRRLLQAGAAAALFATAPRLATAAYAPRPEGWRRFELTTRVELPRAGKAAQAWVPVPSLSQSLWTQPGETGFDGSAAQAELIDDPTQGIAFVHAIWPEGEAPAVLEVVSQVATQSRKIDLSAAPGDATLSPGERAKHTAATDLIPTDGIVRDTAEAITRGASSDLDRARRIYDWVVERSQRNPETRGCGLGDVATMLHSGDLSGKCADLNALFVGLARAAGLPARDLYGLRVAPSAFGYKSLGAGSSDVTKAQHCRAEVFLEGYGWVPADPADVRKVVLEEPPKTLTLDDREVEDVRAALFGASEGNWLCYNDAHDVTLPGASFGTLPFLMYPQAEIGGVEQDSLSPADFVYSITTREIV</sequence>
<dbReference type="Pfam" id="PF01841">
    <property type="entry name" value="Transglut_core"/>
    <property type="match status" value="1"/>
</dbReference>
<dbReference type="RefSeq" id="WP_076695851.1">
    <property type="nucleotide sequence ID" value="NZ_CP015093.1"/>
</dbReference>